<comment type="caution">
    <text evidence="2">The sequence shown here is derived from an EMBL/GenBank/DDBJ whole genome shotgun (WGS) entry which is preliminary data.</text>
</comment>
<dbReference type="EMBL" id="JBBAYM010000005">
    <property type="protein sequence ID" value="MEI5609488.1"/>
    <property type="molecule type" value="Genomic_DNA"/>
</dbReference>
<gene>
    <name evidence="2" type="ORF">WB403_09945</name>
</gene>
<sequence length="98" mass="10895">MAPDGLRRRAARSRRRSAEQRGGRELVGEWYAFGCETLLGGPAGCPLDVDELAGLPAVRDLRAVVHRTGAPAGARRSPYAVPVEFADDHEREAWWWRL</sequence>
<feature type="region of interest" description="Disordered" evidence="1">
    <location>
        <begin position="1"/>
        <end position="22"/>
    </location>
</feature>
<evidence type="ECO:0000313" key="2">
    <source>
        <dbReference type="EMBL" id="MEI5609488.1"/>
    </source>
</evidence>
<name>A0ABU8G8W3_9ACTN</name>
<reference evidence="2 3" key="1">
    <citation type="submission" date="2024-03" db="EMBL/GenBank/DDBJ databases">
        <title>First Report of Pectobacterium brasiliscabiei causing potato scab in china.</title>
        <authorList>
            <person name="Handique U."/>
        </authorList>
    </citation>
    <scope>NUCLEOTIDE SEQUENCE [LARGE SCALE GENOMIC DNA]</scope>
    <source>
        <strain evidence="2 3">ZRIMU1503</strain>
    </source>
</reference>
<keyword evidence="3" id="KW-1185">Reference proteome</keyword>
<evidence type="ECO:0000256" key="1">
    <source>
        <dbReference type="SAM" id="MobiDB-lite"/>
    </source>
</evidence>
<evidence type="ECO:0000313" key="3">
    <source>
        <dbReference type="Proteomes" id="UP001365781"/>
    </source>
</evidence>
<dbReference type="Proteomes" id="UP001365781">
    <property type="component" value="Unassembled WGS sequence"/>
</dbReference>
<dbReference type="RefSeq" id="WP_336537240.1">
    <property type="nucleotide sequence ID" value="NZ_JBBAYL010000009.1"/>
</dbReference>
<proteinExistence type="predicted"/>
<accession>A0ABU8G8W3</accession>
<protein>
    <submittedName>
        <fullName evidence="2">Uncharacterized protein</fullName>
    </submittedName>
</protein>
<organism evidence="2 3">
    <name type="scientific">Streptomyces brasiliscabiei</name>
    <dbReference type="NCBI Taxonomy" id="2736302"/>
    <lineage>
        <taxon>Bacteria</taxon>
        <taxon>Bacillati</taxon>
        <taxon>Actinomycetota</taxon>
        <taxon>Actinomycetes</taxon>
        <taxon>Kitasatosporales</taxon>
        <taxon>Streptomycetaceae</taxon>
        <taxon>Streptomyces</taxon>
    </lineage>
</organism>